<protein>
    <submittedName>
        <fullName evidence="2">TIGR03915 family putative DNA repair protein</fullName>
    </submittedName>
</protein>
<dbReference type="Pfam" id="PF13566">
    <property type="entry name" value="DUF4130"/>
    <property type="match status" value="1"/>
</dbReference>
<proteinExistence type="predicted"/>
<reference evidence="2 3" key="1">
    <citation type="submission" date="2021-10" db="EMBL/GenBank/DDBJ databases">
        <title>Anaerobic single-cell dispensing facilitates the cultivation of human gut bacteria.</title>
        <authorList>
            <person name="Afrizal A."/>
        </authorList>
    </citation>
    <scope>NUCLEOTIDE SEQUENCE [LARGE SCALE GENOMIC DNA]</scope>
    <source>
        <strain evidence="2 3">CLA-AA-H277</strain>
    </source>
</reference>
<name>A0AAE3J5I5_9FIRM</name>
<dbReference type="EMBL" id="JAJEPR010000005">
    <property type="protein sequence ID" value="MCC2189131.1"/>
    <property type="molecule type" value="Genomic_DNA"/>
</dbReference>
<evidence type="ECO:0000259" key="1">
    <source>
        <dbReference type="Pfam" id="PF13566"/>
    </source>
</evidence>
<feature type="domain" description="DUF4130" evidence="1">
    <location>
        <begin position="109"/>
        <end position="257"/>
    </location>
</feature>
<gene>
    <name evidence="2" type="ORF">LKD71_04740</name>
</gene>
<dbReference type="AlphaFoldDB" id="A0AAE3J5I5"/>
<dbReference type="RefSeq" id="WP_227614563.1">
    <property type="nucleotide sequence ID" value="NZ_JAJEPR010000005.1"/>
</dbReference>
<sequence>MNRVIFQCEDSMEGILTGVYDAWASRVGHDRVKLEAGPDHEMELFSEYRRVETDGEKAEKVAGTIRRRMGQNCWESIYQATLAEEKEKAEAVYRSVVLGLSLAQRKNGSVYRLMENIQEPCIFQVMTLSRTVAREAHRYLGFIRFQEMKGKLLYSEIEPFGQILPLIGDHFANRYPGERFLIFDRHHQMSLLHQPGAPWYLFRGEAPKTELLEQSDGEKAYEELWKRFVDTIAIRERENGGLQQQLLPLKFRKYMTEWG</sequence>
<dbReference type="Proteomes" id="UP001197875">
    <property type="component" value="Unassembled WGS sequence"/>
</dbReference>
<accession>A0AAE3J5I5</accession>
<dbReference type="InterPro" id="IPR025404">
    <property type="entry name" value="DUF4130"/>
</dbReference>
<dbReference type="InterPro" id="IPR023875">
    <property type="entry name" value="DNA_repair_put"/>
</dbReference>
<organism evidence="2 3">
    <name type="scientific">Fusicatenibacter faecihominis</name>
    <dbReference type="NCBI Taxonomy" id="2881276"/>
    <lineage>
        <taxon>Bacteria</taxon>
        <taxon>Bacillati</taxon>
        <taxon>Bacillota</taxon>
        <taxon>Clostridia</taxon>
        <taxon>Lachnospirales</taxon>
        <taxon>Lachnospiraceae</taxon>
        <taxon>Fusicatenibacter</taxon>
    </lineage>
</organism>
<keyword evidence="3" id="KW-1185">Reference proteome</keyword>
<evidence type="ECO:0000313" key="2">
    <source>
        <dbReference type="EMBL" id="MCC2189131.1"/>
    </source>
</evidence>
<evidence type="ECO:0000313" key="3">
    <source>
        <dbReference type="Proteomes" id="UP001197875"/>
    </source>
</evidence>
<comment type="caution">
    <text evidence="2">The sequence shown here is derived from an EMBL/GenBank/DDBJ whole genome shotgun (WGS) entry which is preliminary data.</text>
</comment>
<dbReference type="NCBIfam" id="TIGR03915">
    <property type="entry name" value="SAM_7_link_chp"/>
    <property type="match status" value="1"/>
</dbReference>